<organism evidence="2 3">
    <name type="scientific">Limosilactobacillus alvi</name>
    <dbReference type="NCBI Taxonomy" id="990412"/>
    <lineage>
        <taxon>Bacteria</taxon>
        <taxon>Bacillati</taxon>
        <taxon>Bacillota</taxon>
        <taxon>Bacilli</taxon>
        <taxon>Lactobacillales</taxon>
        <taxon>Lactobacillaceae</taxon>
        <taxon>Limosilactobacillus</taxon>
    </lineage>
</organism>
<dbReference type="Gene3D" id="3.40.30.10">
    <property type="entry name" value="Glutaredoxin"/>
    <property type="match status" value="1"/>
</dbReference>
<dbReference type="EMBL" id="JACJJQ010000006">
    <property type="protein sequence ID" value="MBM6753547.1"/>
    <property type="molecule type" value="Genomic_DNA"/>
</dbReference>
<protein>
    <submittedName>
        <fullName evidence="2">Transcriptional regulator Spx</fullName>
    </submittedName>
</protein>
<dbReference type="PANTHER" id="PTHR30041">
    <property type="entry name" value="ARSENATE REDUCTASE"/>
    <property type="match status" value="1"/>
</dbReference>
<keyword evidence="3" id="KW-1185">Reference proteome</keyword>
<evidence type="ECO:0000313" key="3">
    <source>
        <dbReference type="Proteomes" id="UP000776629"/>
    </source>
</evidence>
<proteinExistence type="inferred from homology"/>
<dbReference type="Pfam" id="PF03960">
    <property type="entry name" value="ArsC"/>
    <property type="match status" value="1"/>
</dbReference>
<gene>
    <name evidence="2" type="ORF">H5993_02035</name>
</gene>
<comment type="similarity">
    <text evidence="1">Belongs to the ArsC family.</text>
</comment>
<comment type="caution">
    <text evidence="2">The sequence shown here is derived from an EMBL/GenBank/DDBJ whole genome shotgun (WGS) entry which is preliminary data.</text>
</comment>
<dbReference type="PANTHER" id="PTHR30041:SF7">
    <property type="entry name" value="GLOBAL TRANSCRIPTIONAL REGULATOR SPX"/>
    <property type="match status" value="1"/>
</dbReference>
<dbReference type="InterPro" id="IPR006660">
    <property type="entry name" value="Arsenate_reductase-like"/>
</dbReference>
<name>A0ABS2ENA0_9LACO</name>
<dbReference type="PROSITE" id="PS51353">
    <property type="entry name" value="ARSC"/>
    <property type="match status" value="1"/>
</dbReference>
<accession>A0ABS2ENA0</accession>
<evidence type="ECO:0000256" key="1">
    <source>
        <dbReference type="PROSITE-ProRule" id="PRU01282"/>
    </source>
</evidence>
<dbReference type="InterPro" id="IPR036249">
    <property type="entry name" value="Thioredoxin-like_sf"/>
</dbReference>
<sequence>MVNLYFHTNDPSKRKAVNWLTSRGIKVEQRNLEKQPLTKTEVRQLLALSLNGTDDLISMRSRDTKALKLDTQNITIDELAAAIEVSPRILKNPVIFDSTKLVTGFDREKMGIFIPKKQRRLELSRLLAKLTPSPQPNGQVVL</sequence>
<dbReference type="Proteomes" id="UP000776629">
    <property type="component" value="Unassembled WGS sequence"/>
</dbReference>
<evidence type="ECO:0000313" key="2">
    <source>
        <dbReference type="EMBL" id="MBM6753547.1"/>
    </source>
</evidence>
<dbReference type="SUPFAM" id="SSF52833">
    <property type="entry name" value="Thioredoxin-like"/>
    <property type="match status" value="1"/>
</dbReference>
<dbReference type="RefSeq" id="WP_180870036.1">
    <property type="nucleotide sequence ID" value="NZ_JACJJQ010000006.1"/>
</dbReference>
<reference evidence="2 3" key="1">
    <citation type="journal article" date="2021" name="Sci. Rep.">
        <title>The distribution of antibiotic resistance genes in chicken gut microbiota commensals.</title>
        <authorList>
            <person name="Juricova H."/>
            <person name="Matiasovicova J."/>
            <person name="Kubasova T."/>
            <person name="Cejkova D."/>
            <person name="Rychlik I."/>
        </authorList>
    </citation>
    <scope>NUCLEOTIDE SEQUENCE [LARGE SCALE GENOMIC DNA]</scope>
    <source>
        <strain evidence="2 3">An810</strain>
    </source>
</reference>